<keyword evidence="1" id="KW-1277">Toxin-antitoxin system</keyword>
<organism evidence="2 3">
    <name type="scientific">Polaribacter vadi</name>
    <dbReference type="NCBI Taxonomy" id="1774273"/>
    <lineage>
        <taxon>Bacteria</taxon>
        <taxon>Pseudomonadati</taxon>
        <taxon>Bacteroidota</taxon>
        <taxon>Flavobacteriia</taxon>
        <taxon>Flavobacteriales</taxon>
        <taxon>Flavobacteriaceae</taxon>
    </lineage>
</organism>
<protein>
    <recommendedName>
        <fullName evidence="4">Plasmid stabilization protein</fullName>
    </recommendedName>
</protein>
<name>A0A1B8U3I3_9FLAO</name>
<proteinExistence type="predicted"/>
<dbReference type="InterPro" id="IPR035093">
    <property type="entry name" value="RelE/ParE_toxin_dom_sf"/>
</dbReference>
<dbReference type="InterPro" id="IPR007712">
    <property type="entry name" value="RelE/ParE_toxin"/>
</dbReference>
<dbReference type="KEGG" id="pob:LPB03_09385"/>
<dbReference type="RefSeq" id="WP_065317571.1">
    <property type="nucleotide sequence ID" value="NZ_CP017477.1"/>
</dbReference>
<evidence type="ECO:0000313" key="2">
    <source>
        <dbReference type="EMBL" id="OBY66448.1"/>
    </source>
</evidence>
<evidence type="ECO:0000256" key="1">
    <source>
        <dbReference type="ARBA" id="ARBA00022649"/>
    </source>
</evidence>
<dbReference type="STRING" id="1774273.LPB03_09385"/>
<dbReference type="OrthoDB" id="1098070at2"/>
<dbReference type="AlphaFoldDB" id="A0A1B8U3I3"/>
<dbReference type="EMBL" id="LSFM01000001">
    <property type="protein sequence ID" value="OBY66448.1"/>
    <property type="molecule type" value="Genomic_DNA"/>
</dbReference>
<evidence type="ECO:0008006" key="4">
    <source>
        <dbReference type="Google" id="ProtNLM"/>
    </source>
</evidence>
<comment type="caution">
    <text evidence="2">The sequence shown here is derived from an EMBL/GenBank/DDBJ whole genome shotgun (WGS) entry which is preliminary data.</text>
</comment>
<dbReference type="Gene3D" id="3.30.2310.20">
    <property type="entry name" value="RelE-like"/>
    <property type="match status" value="1"/>
</dbReference>
<evidence type="ECO:0000313" key="3">
    <source>
        <dbReference type="Proteomes" id="UP000092584"/>
    </source>
</evidence>
<sequence>MIIKWTDLAYDSFEDEIDFIINKWNKKEALKFSVLVQGFLILLEENPYLGKMSSYKGFRQFVLSTQTKIWYKIDEKMEIIYISFFWNNKKHPTNLIKYLK</sequence>
<dbReference type="Proteomes" id="UP000092584">
    <property type="component" value="Unassembled WGS sequence"/>
</dbReference>
<keyword evidence="3" id="KW-1185">Reference proteome</keyword>
<reference evidence="3" key="1">
    <citation type="submission" date="2016-02" db="EMBL/GenBank/DDBJ databases">
        <authorList>
            <person name="Shin S.-K."/>
            <person name="Yi H."/>
            <person name="Kim E."/>
        </authorList>
    </citation>
    <scope>NUCLEOTIDE SEQUENCE [LARGE SCALE GENOMIC DNA]</scope>
    <source>
        <strain evidence="3">LPB0003</strain>
    </source>
</reference>
<gene>
    <name evidence="2" type="ORF">LPB3_00150</name>
</gene>
<accession>A0A1B8U3I3</accession>
<dbReference type="Pfam" id="PF05016">
    <property type="entry name" value="ParE_toxin"/>
    <property type="match status" value="1"/>
</dbReference>